<proteinExistence type="predicted"/>
<dbReference type="EMBL" id="AYKG01000023">
    <property type="protein sequence ID" value="ROO28098.1"/>
    <property type="molecule type" value="Genomic_DNA"/>
</dbReference>
<dbReference type="PANTHER" id="PTHR34703">
    <property type="entry name" value="ANTIPORTER SUBUNIT MNHG2-RELATED"/>
    <property type="match status" value="1"/>
</dbReference>
<organism evidence="2 3">
    <name type="scientific">Salinisphaera japonica YTM-1</name>
    <dbReference type="NCBI Taxonomy" id="1209778"/>
    <lineage>
        <taxon>Bacteria</taxon>
        <taxon>Pseudomonadati</taxon>
        <taxon>Pseudomonadota</taxon>
        <taxon>Gammaproteobacteria</taxon>
        <taxon>Salinisphaerales</taxon>
        <taxon>Salinisphaeraceae</taxon>
        <taxon>Salinisphaera</taxon>
    </lineage>
</organism>
<dbReference type="Pfam" id="PF03334">
    <property type="entry name" value="PhaG_MnhG_YufB"/>
    <property type="match status" value="1"/>
</dbReference>
<dbReference type="PANTHER" id="PTHR34703:SF1">
    <property type="entry name" value="ANTIPORTER SUBUNIT MNHG2-RELATED"/>
    <property type="match status" value="1"/>
</dbReference>
<feature type="transmembrane region" description="Helical" evidence="1">
    <location>
        <begin position="58"/>
        <end position="87"/>
    </location>
</feature>
<keyword evidence="1" id="KW-1133">Transmembrane helix</keyword>
<dbReference type="RefSeq" id="WP_123658211.1">
    <property type="nucleotide sequence ID" value="NZ_AYKG01000023.1"/>
</dbReference>
<comment type="caution">
    <text evidence="2">The sequence shown here is derived from an EMBL/GenBank/DDBJ whole genome shotgun (WGS) entry which is preliminary data.</text>
</comment>
<keyword evidence="1" id="KW-0472">Membrane</keyword>
<dbReference type="InterPro" id="IPR005133">
    <property type="entry name" value="PhaG_MnhG_YufB"/>
</dbReference>
<dbReference type="NCBIfam" id="TIGR01300">
    <property type="entry name" value="CPA3_mnhG_phaG"/>
    <property type="match status" value="1"/>
</dbReference>
<dbReference type="Proteomes" id="UP000285310">
    <property type="component" value="Unassembled WGS sequence"/>
</dbReference>
<protein>
    <submittedName>
        <fullName evidence="2">Sodium:proton antiporter</fullName>
    </submittedName>
</protein>
<evidence type="ECO:0000313" key="3">
    <source>
        <dbReference type="Proteomes" id="UP000285310"/>
    </source>
</evidence>
<keyword evidence="1" id="KW-0812">Transmembrane</keyword>
<evidence type="ECO:0000256" key="1">
    <source>
        <dbReference type="SAM" id="Phobius"/>
    </source>
</evidence>
<sequence length="120" mass="12568">MFDALGQTTLWAGLATAASWGFIVAGALLCVIGGIGMLRLPDLYTRVHAASVADTGGMLLIFIGLMIQAGIGLVTLKLVLIVMFLLITSPTATHAMARAARQDGVDPVIDDDDDDQGRAR</sequence>
<feature type="transmembrane region" description="Helical" evidence="1">
    <location>
        <begin position="12"/>
        <end position="38"/>
    </location>
</feature>
<name>A0A423PRB1_9GAMM</name>
<keyword evidence="3" id="KW-1185">Reference proteome</keyword>
<dbReference type="InParanoid" id="A0A423PRB1"/>
<accession>A0A423PRB1</accession>
<dbReference type="AlphaFoldDB" id="A0A423PRB1"/>
<dbReference type="GO" id="GO:0015385">
    <property type="term" value="F:sodium:proton antiporter activity"/>
    <property type="evidence" value="ECO:0007669"/>
    <property type="project" value="TreeGrafter"/>
</dbReference>
<reference evidence="2 3" key="1">
    <citation type="submission" date="2013-10" db="EMBL/GenBank/DDBJ databases">
        <title>Salinisphaera japonica YTM-1 Genome Sequencing.</title>
        <authorList>
            <person name="Lai Q."/>
            <person name="Li C."/>
            <person name="Shao Z."/>
        </authorList>
    </citation>
    <scope>NUCLEOTIDE SEQUENCE [LARGE SCALE GENOMIC DNA]</scope>
    <source>
        <strain evidence="2 3">YTM-1</strain>
    </source>
</reference>
<evidence type="ECO:0000313" key="2">
    <source>
        <dbReference type="EMBL" id="ROO28098.1"/>
    </source>
</evidence>
<gene>
    <name evidence="2" type="ORF">SAJA_08535</name>
</gene>
<dbReference type="OrthoDB" id="9813804at2"/>